<dbReference type="STRING" id="1274.HX89_03580"/>
<protein>
    <submittedName>
        <fullName evidence="1">Uncharacterized protein</fullName>
    </submittedName>
</protein>
<reference evidence="1 2" key="1">
    <citation type="submission" date="2014-07" db="EMBL/GenBank/DDBJ databases">
        <title>Genome Sequencing of Dermacoccus nishinomiyaensis.</title>
        <authorList>
            <person name="Hong K.W."/>
            <person name="Chan K.G."/>
        </authorList>
    </citation>
    <scope>NUCLEOTIDE SEQUENCE [LARGE SCALE GENOMIC DNA]</scope>
    <source>
        <strain evidence="1 2">M25</strain>
    </source>
</reference>
<dbReference type="SUPFAM" id="SSF56399">
    <property type="entry name" value="ADP-ribosylation"/>
    <property type="match status" value="1"/>
</dbReference>
<evidence type="ECO:0000313" key="2">
    <source>
        <dbReference type="Proteomes" id="UP000027986"/>
    </source>
</evidence>
<gene>
    <name evidence="1" type="ORF">HX89_03580</name>
</gene>
<dbReference type="Gene3D" id="3.20.170.20">
    <property type="entry name" value="Protein of unknown function DUF952"/>
    <property type="match status" value="1"/>
</dbReference>
<dbReference type="RefSeq" id="WP_006946117.1">
    <property type="nucleotide sequence ID" value="NZ_CP008889.1"/>
</dbReference>
<accession>A0A075JJK9</accession>
<dbReference type="AlphaFoldDB" id="A0A075JJK9"/>
<dbReference type="Proteomes" id="UP000027986">
    <property type="component" value="Chromosome"/>
</dbReference>
<evidence type="ECO:0000313" key="1">
    <source>
        <dbReference type="EMBL" id="AIF40183.1"/>
    </source>
</evidence>
<dbReference type="Pfam" id="PF06108">
    <property type="entry name" value="DUF952"/>
    <property type="match status" value="1"/>
</dbReference>
<dbReference type="KEGG" id="dni:HX89_03580"/>
<proteinExistence type="predicted"/>
<dbReference type="HOGENOM" id="CLU_129452_1_1_11"/>
<organism evidence="1 2">
    <name type="scientific">Dermacoccus nishinomiyaensis</name>
    <dbReference type="NCBI Taxonomy" id="1274"/>
    <lineage>
        <taxon>Bacteria</taxon>
        <taxon>Bacillati</taxon>
        <taxon>Actinomycetota</taxon>
        <taxon>Actinomycetes</taxon>
        <taxon>Micrococcales</taxon>
        <taxon>Dermacoccaceae</taxon>
        <taxon>Dermacoccus</taxon>
    </lineage>
</organism>
<dbReference type="OrthoDB" id="9802676at2"/>
<sequence length="117" mass="12807">MRTIQHIAVADEWQDALESGEYIWSTRGMTIEQVGYLHASFPEQVRPTLERFYADVDAPLVLLTLDTDAIVAAGLEVRVEPAVPGEDDSEKFPHVYGGALPTSCVSNVEPIEQPPAA</sequence>
<dbReference type="EMBL" id="CP008889">
    <property type="protein sequence ID" value="AIF40183.1"/>
    <property type="molecule type" value="Genomic_DNA"/>
</dbReference>
<dbReference type="eggNOG" id="COG3502">
    <property type="taxonomic scope" value="Bacteria"/>
</dbReference>
<dbReference type="PANTHER" id="PTHR34129">
    <property type="entry name" value="BLR1139 PROTEIN"/>
    <property type="match status" value="1"/>
</dbReference>
<dbReference type="PANTHER" id="PTHR34129:SF1">
    <property type="entry name" value="DUF952 DOMAIN-CONTAINING PROTEIN"/>
    <property type="match status" value="1"/>
</dbReference>
<keyword evidence="2" id="KW-1185">Reference proteome</keyword>
<name>A0A075JJK9_9MICO</name>
<dbReference type="GeneID" id="41840295"/>
<dbReference type="InterPro" id="IPR009297">
    <property type="entry name" value="DUF952"/>
</dbReference>